<comment type="caution">
    <text evidence="1">The sequence shown here is derived from an EMBL/GenBank/DDBJ whole genome shotgun (WGS) entry which is preliminary data.</text>
</comment>
<dbReference type="EMBL" id="JAGFNK010000004">
    <property type="protein sequence ID" value="KAI9512979.1"/>
    <property type="molecule type" value="Genomic_DNA"/>
</dbReference>
<gene>
    <name evidence="1" type="ORF">F5148DRAFT_561747</name>
</gene>
<proteinExistence type="predicted"/>
<protein>
    <submittedName>
        <fullName evidence="1">Uncharacterized protein</fullName>
    </submittedName>
</protein>
<reference evidence="1" key="1">
    <citation type="submission" date="2021-03" db="EMBL/GenBank/DDBJ databases">
        <title>Evolutionary priming and transition to the ectomycorrhizal habit in an iconic lineage of mushroom-forming fungi: is preadaptation a requirement?</title>
        <authorList>
            <consortium name="DOE Joint Genome Institute"/>
            <person name="Looney B.P."/>
            <person name="Miyauchi S."/>
            <person name="Morin E."/>
            <person name="Drula E."/>
            <person name="Courty P.E."/>
            <person name="Chicoki N."/>
            <person name="Fauchery L."/>
            <person name="Kohler A."/>
            <person name="Kuo A."/>
            <person name="LaButti K."/>
            <person name="Pangilinan J."/>
            <person name="Lipzen A."/>
            <person name="Riley R."/>
            <person name="Andreopoulos W."/>
            <person name="He G."/>
            <person name="Johnson J."/>
            <person name="Barry K.W."/>
            <person name="Grigoriev I.V."/>
            <person name="Nagy L."/>
            <person name="Hibbett D."/>
            <person name="Henrissat B."/>
            <person name="Matheny P.B."/>
            <person name="Labbe J."/>
            <person name="Martin A.F."/>
        </authorList>
    </citation>
    <scope>NUCLEOTIDE SEQUENCE</scope>
    <source>
        <strain evidence="1">BPL698</strain>
    </source>
</reference>
<evidence type="ECO:0000313" key="2">
    <source>
        <dbReference type="Proteomes" id="UP001207468"/>
    </source>
</evidence>
<keyword evidence="2" id="KW-1185">Reference proteome</keyword>
<sequence>MGNPKLLADSSSDSTTRAIAHLNMNPSPRSLPLRVGPPGYLPRLPKQSRRLLLQRHRKPRPPQKPPPLRGLAPHGPYNPRLPLLRPGLYELPQRKLRPRQRPALARNHHQRSLPLLKMLLLSTLLQRLPLRLLPPQNLLQQSPYPRKFQRPRLLRRKLSSRRTTVLAQIPTRSSLTKALKRAPSKFHLSPLSSCRNLFPSLLIPQAILILTKMNLLILSLA</sequence>
<name>A0ACC0UPF6_9AGAM</name>
<dbReference type="Proteomes" id="UP001207468">
    <property type="component" value="Unassembled WGS sequence"/>
</dbReference>
<evidence type="ECO:0000313" key="1">
    <source>
        <dbReference type="EMBL" id="KAI9512979.1"/>
    </source>
</evidence>
<accession>A0ACC0UPF6</accession>
<organism evidence="1 2">
    <name type="scientific">Russula earlei</name>
    <dbReference type="NCBI Taxonomy" id="71964"/>
    <lineage>
        <taxon>Eukaryota</taxon>
        <taxon>Fungi</taxon>
        <taxon>Dikarya</taxon>
        <taxon>Basidiomycota</taxon>
        <taxon>Agaricomycotina</taxon>
        <taxon>Agaricomycetes</taxon>
        <taxon>Russulales</taxon>
        <taxon>Russulaceae</taxon>
        <taxon>Russula</taxon>
    </lineage>
</organism>